<evidence type="ECO:0000313" key="2">
    <source>
        <dbReference type="EMBL" id="AYV77126.1"/>
    </source>
</evidence>
<name>A0A3G4ZQF1_9VIRU</name>
<organism evidence="2">
    <name type="scientific">Barrevirus sp</name>
    <dbReference type="NCBI Taxonomy" id="2487763"/>
    <lineage>
        <taxon>Viruses</taxon>
        <taxon>Varidnaviria</taxon>
        <taxon>Bamfordvirae</taxon>
        <taxon>Nucleocytoviricota</taxon>
        <taxon>Megaviricetes</taxon>
        <taxon>Imitervirales</taxon>
        <taxon>Mimiviridae</taxon>
        <taxon>Klosneuvirinae</taxon>
    </lineage>
</organism>
<gene>
    <name evidence="2" type="ORF">Barrevirus13_15</name>
</gene>
<evidence type="ECO:0000259" key="1">
    <source>
        <dbReference type="Pfam" id="PF00646"/>
    </source>
</evidence>
<feature type="domain" description="F-box" evidence="1">
    <location>
        <begin position="159"/>
        <end position="192"/>
    </location>
</feature>
<dbReference type="SUPFAM" id="SSF81383">
    <property type="entry name" value="F-box domain"/>
    <property type="match status" value="1"/>
</dbReference>
<reference evidence="2" key="1">
    <citation type="submission" date="2018-10" db="EMBL/GenBank/DDBJ databases">
        <title>Hidden diversity of soil giant viruses.</title>
        <authorList>
            <person name="Schulz F."/>
            <person name="Alteio L."/>
            <person name="Goudeau D."/>
            <person name="Ryan E.M."/>
            <person name="Malmstrom R.R."/>
            <person name="Blanchard J."/>
            <person name="Woyke T."/>
        </authorList>
    </citation>
    <scope>NUCLEOTIDE SEQUENCE</scope>
    <source>
        <strain evidence="2">BAV1</strain>
    </source>
</reference>
<dbReference type="InterPro" id="IPR036047">
    <property type="entry name" value="F-box-like_dom_sf"/>
</dbReference>
<proteinExistence type="predicted"/>
<dbReference type="EMBL" id="MK072010">
    <property type="protein sequence ID" value="AYV77126.1"/>
    <property type="molecule type" value="Genomic_DNA"/>
</dbReference>
<dbReference type="InterPro" id="IPR001810">
    <property type="entry name" value="F-box_dom"/>
</dbReference>
<accession>A0A3G4ZQF1</accession>
<dbReference type="Pfam" id="PF00646">
    <property type="entry name" value="F-box"/>
    <property type="match status" value="1"/>
</dbReference>
<sequence>MIKIPFHYLSANEIVDLTFQGMPGFGRKMTCYIDHKAPIITDLYVHISHLEKKIKSFHRIYDTIRLEMGNQLITNIPISYLVLYLKVVKGIDINSFSDKINTVIPIKFSELANIPFIVLPQYLETRLVLSPNTIKSFTYDVRRFVELDLSWLSYKCYINMLPKDIWKIILYFMDNLTWSNLRQTCKFFYSLESENDINCRYDKSLVKLKDLAYDNCTLKVQYHNLTKESIEKLKEYKFTNECRSFDQISKSLENEDTLKIHYFVWQEKPIEFIIIDIDCYEKNVIESIQFIETNKNIIRYEANEKKIYYQLQTDNNWIPEKENEVRNEQINDLIPDSSFYSKMNDPNHNRYMYYCNGFLDDIHITFRKKVIAKINVFTAMRNWVTFQDNYAKVFL</sequence>
<protein>
    <recommendedName>
        <fullName evidence="1">F-box domain-containing protein</fullName>
    </recommendedName>
</protein>